<dbReference type="EMBL" id="MU001848">
    <property type="protein sequence ID" value="KAF2795799.1"/>
    <property type="molecule type" value="Genomic_DNA"/>
</dbReference>
<evidence type="ECO:0000313" key="1">
    <source>
        <dbReference type="EMBL" id="KAF2795799.1"/>
    </source>
</evidence>
<gene>
    <name evidence="1" type="ORF">K505DRAFT_335757</name>
</gene>
<name>A0A6A6XH45_9PLEO</name>
<evidence type="ECO:0000313" key="2">
    <source>
        <dbReference type="Proteomes" id="UP000799757"/>
    </source>
</evidence>
<dbReference type="AlphaFoldDB" id="A0A6A6XH45"/>
<reference evidence="1" key="1">
    <citation type="journal article" date="2020" name="Stud. Mycol.">
        <title>101 Dothideomycetes genomes: a test case for predicting lifestyles and emergence of pathogens.</title>
        <authorList>
            <person name="Haridas S."/>
            <person name="Albert R."/>
            <person name="Binder M."/>
            <person name="Bloem J."/>
            <person name="Labutti K."/>
            <person name="Salamov A."/>
            <person name="Andreopoulos B."/>
            <person name="Baker S."/>
            <person name="Barry K."/>
            <person name="Bills G."/>
            <person name="Bluhm B."/>
            <person name="Cannon C."/>
            <person name="Castanera R."/>
            <person name="Culley D."/>
            <person name="Daum C."/>
            <person name="Ezra D."/>
            <person name="Gonzalez J."/>
            <person name="Henrissat B."/>
            <person name="Kuo A."/>
            <person name="Liang C."/>
            <person name="Lipzen A."/>
            <person name="Lutzoni F."/>
            <person name="Magnuson J."/>
            <person name="Mondo S."/>
            <person name="Nolan M."/>
            <person name="Ohm R."/>
            <person name="Pangilinan J."/>
            <person name="Park H.-J."/>
            <person name="Ramirez L."/>
            <person name="Alfaro M."/>
            <person name="Sun H."/>
            <person name="Tritt A."/>
            <person name="Yoshinaga Y."/>
            <person name="Zwiers L.-H."/>
            <person name="Turgeon B."/>
            <person name="Goodwin S."/>
            <person name="Spatafora J."/>
            <person name="Crous P."/>
            <person name="Grigoriev I."/>
        </authorList>
    </citation>
    <scope>NUCLEOTIDE SEQUENCE</scope>
    <source>
        <strain evidence="1">CBS 109.77</strain>
    </source>
</reference>
<dbReference type="Proteomes" id="UP000799757">
    <property type="component" value="Unassembled WGS sequence"/>
</dbReference>
<keyword evidence="2" id="KW-1185">Reference proteome</keyword>
<accession>A0A6A6XH45</accession>
<protein>
    <submittedName>
        <fullName evidence="1">Uncharacterized protein</fullName>
    </submittedName>
</protein>
<proteinExistence type="predicted"/>
<organism evidence="1 2">
    <name type="scientific">Melanomma pulvis-pyrius CBS 109.77</name>
    <dbReference type="NCBI Taxonomy" id="1314802"/>
    <lineage>
        <taxon>Eukaryota</taxon>
        <taxon>Fungi</taxon>
        <taxon>Dikarya</taxon>
        <taxon>Ascomycota</taxon>
        <taxon>Pezizomycotina</taxon>
        <taxon>Dothideomycetes</taxon>
        <taxon>Pleosporomycetidae</taxon>
        <taxon>Pleosporales</taxon>
        <taxon>Melanommataceae</taxon>
        <taxon>Melanomma</taxon>
    </lineage>
</organism>
<sequence>MVFISRPPIHERLERERAKAIADKKELEEKEALREHQRATLCRIWQFTILAIEARKTLLPGEYVDDLFMMECVVFAFDQYLEANIGSFWKQTMGKWGFPWDLHDEIQDGSDKMTWMICFSITAMSLEIDKTKIEQEIFKDLPPDNFDAAWKKAGSQYNALGKEDQKFEPTDPLRLGAA</sequence>